<evidence type="ECO:0000256" key="3">
    <source>
        <dbReference type="SAM" id="MobiDB-lite"/>
    </source>
</evidence>
<dbReference type="OrthoDB" id="429932at2759"/>
<dbReference type="Pfam" id="PF01119">
    <property type="entry name" value="DNA_mis_repair"/>
    <property type="match status" value="1"/>
</dbReference>
<dbReference type="EMBL" id="KN832972">
    <property type="protein sequence ID" value="KIM91200.1"/>
    <property type="molecule type" value="Genomic_DNA"/>
</dbReference>
<protein>
    <recommendedName>
        <fullName evidence="8">MutL C-terminal dimerisation domain-containing protein</fullName>
    </recommendedName>
</protein>
<dbReference type="Proteomes" id="UP000054166">
    <property type="component" value="Unassembled WGS sequence"/>
</dbReference>
<feature type="region of interest" description="Disordered" evidence="3">
    <location>
        <begin position="370"/>
        <end position="399"/>
    </location>
</feature>
<dbReference type="InParanoid" id="A0A0C3G4N3"/>
<evidence type="ECO:0000256" key="1">
    <source>
        <dbReference type="ARBA" id="ARBA00006082"/>
    </source>
</evidence>
<dbReference type="InterPro" id="IPR042120">
    <property type="entry name" value="MutL_C_dimsub"/>
</dbReference>
<sequence length="853" mass="95292">MATRASIEHLPTATCNKLRSTQILTSLPQVISELLQNSLDAGAHQVDIGVDCEEWSCWVRDNGVGMSKEGMTVLGEGRYGTSKAYDPVSLNNVSTFGFRGEALASIADLCCLEISSRTARSRESWSLIIKDGKNLYNGPSIRWRREQAGTVICIRDAFYNLPIRRRSHPTPARTLELIRQDIESFALIFPDVSFSLENTNGAHEGSSSKTHITRIPKTTSTATAFRHIYGRALAEHIDEIKETFEDMKLEGFISLNGAHSKSYQFLYINRHPLAPCDIHRIIDNKFTSSTFTKHAYDETGETALPRSTTRRSPRKTERKAVYVLNLTIPPQNIDNCLEPAKATVQFQNRNIVSSFVSSVIQSFLTRHGFASQQAAEGKSPTKGGSPSPHKRRRITPDVSNIISSEPDQARFPKDAVILPPPQPLYISPDETDEDTIIWKDPNTGESFVVDTRTGNSYPQEAPMLEKNEHGVKRRTLQSSDLLKKSKDPCSIEDVAEDDRAMPNWLQQALQANKAYPLTESKIPSLSLASTFTNEMQDCSRQNPHACHSKHQSTSRYFQAGHIDAESTLPSRRFRKEDLLNAQVLDQVDRKFIACLIHADTDTIGDTDASGRALVLIDQHAADERIRVERFLKELCLGFLQHNNRSNGVKTKMLSPSVPVLLTRHEALRLADSDVVRHAFECWGILFDDLSSSSSHSFHGGLDDAGGEGYVQVFVKSIPAVVSEKLLMADELRELIKGFLAKLDEGGLTSSFASAQKTIHEGANEEPFFWLKALRWCPRELLDLVNSKACRGAIMFNDSLTKSQCQQLIRKLSETAFPFQCAHGRPSLVPLANVDDQKAANGRYRATRVEWDRL</sequence>
<keyword evidence="2" id="KW-0227">DNA damage</keyword>
<dbReference type="GO" id="GO:0032300">
    <property type="term" value="C:mismatch repair complex"/>
    <property type="evidence" value="ECO:0007669"/>
    <property type="project" value="InterPro"/>
</dbReference>
<dbReference type="GO" id="GO:0061982">
    <property type="term" value="P:meiosis I cell cycle process"/>
    <property type="evidence" value="ECO:0007669"/>
    <property type="project" value="UniProtKB-ARBA"/>
</dbReference>
<dbReference type="SUPFAM" id="SSF55874">
    <property type="entry name" value="ATPase domain of HSP90 chaperone/DNA topoisomerase II/histidine kinase"/>
    <property type="match status" value="1"/>
</dbReference>
<evidence type="ECO:0000313" key="6">
    <source>
        <dbReference type="EMBL" id="KIM91200.1"/>
    </source>
</evidence>
<dbReference type="AlphaFoldDB" id="A0A0C3G4N3"/>
<dbReference type="SUPFAM" id="SSF54211">
    <property type="entry name" value="Ribosomal protein S5 domain 2-like"/>
    <property type="match status" value="1"/>
</dbReference>
<dbReference type="Gene3D" id="3.30.1540.20">
    <property type="entry name" value="MutL, C-terminal domain, dimerisation subdomain"/>
    <property type="match status" value="1"/>
</dbReference>
<dbReference type="InterPro" id="IPR020568">
    <property type="entry name" value="Ribosomal_Su5_D2-typ_SF"/>
</dbReference>
<dbReference type="InterPro" id="IPR038973">
    <property type="entry name" value="MutL/Mlh/Pms-like"/>
</dbReference>
<dbReference type="HOGENOM" id="CLU_005415_1_0_1"/>
<dbReference type="SUPFAM" id="SSF118116">
    <property type="entry name" value="DNA mismatch repair protein MutL"/>
    <property type="match status" value="1"/>
</dbReference>
<dbReference type="PANTHER" id="PTHR10073:SF47">
    <property type="entry name" value="DNA MISMATCH REPAIR PROTEIN MLH3"/>
    <property type="match status" value="1"/>
</dbReference>
<evidence type="ECO:0000259" key="4">
    <source>
        <dbReference type="SMART" id="SM00853"/>
    </source>
</evidence>
<dbReference type="InterPro" id="IPR037198">
    <property type="entry name" value="MutL_C_sf"/>
</dbReference>
<feature type="domain" description="MutL C-terminal dimerisation" evidence="4">
    <location>
        <begin position="583"/>
        <end position="799"/>
    </location>
</feature>
<dbReference type="SMART" id="SM00853">
    <property type="entry name" value="MutL_C"/>
    <property type="match status" value="1"/>
</dbReference>
<dbReference type="InterPro" id="IPR014790">
    <property type="entry name" value="MutL_C"/>
</dbReference>
<feature type="domain" description="DNA mismatch repair protein S5" evidence="5">
    <location>
        <begin position="225"/>
        <end position="365"/>
    </location>
</feature>
<accession>A0A0C3G4N3</accession>
<dbReference type="InterPro" id="IPR013507">
    <property type="entry name" value="DNA_mismatch_S5_2-like"/>
</dbReference>
<dbReference type="SMART" id="SM01340">
    <property type="entry name" value="DNA_mis_repair"/>
    <property type="match status" value="1"/>
</dbReference>
<reference evidence="6 7" key="1">
    <citation type="submission" date="2014-04" db="EMBL/GenBank/DDBJ databases">
        <authorList>
            <consortium name="DOE Joint Genome Institute"/>
            <person name="Kuo A."/>
            <person name="Tarkka M."/>
            <person name="Buscot F."/>
            <person name="Kohler A."/>
            <person name="Nagy L.G."/>
            <person name="Floudas D."/>
            <person name="Copeland A."/>
            <person name="Barry K.W."/>
            <person name="Cichocki N."/>
            <person name="Veneault-Fourrey C."/>
            <person name="LaButti K."/>
            <person name="Lindquist E.A."/>
            <person name="Lipzen A."/>
            <person name="Lundell T."/>
            <person name="Morin E."/>
            <person name="Murat C."/>
            <person name="Sun H."/>
            <person name="Tunlid A."/>
            <person name="Henrissat B."/>
            <person name="Grigoriev I.V."/>
            <person name="Hibbett D.S."/>
            <person name="Martin F."/>
            <person name="Nordberg H.P."/>
            <person name="Cantor M.N."/>
            <person name="Hua S.X."/>
        </authorList>
    </citation>
    <scope>NUCLEOTIDE SEQUENCE [LARGE SCALE GENOMIC DNA]</scope>
    <source>
        <strain evidence="6 7">F 1598</strain>
    </source>
</reference>
<dbReference type="Pfam" id="PF13589">
    <property type="entry name" value="HATPase_c_3"/>
    <property type="match status" value="1"/>
</dbReference>
<gene>
    <name evidence="6" type="ORF">PILCRDRAFT_1386</name>
</gene>
<evidence type="ECO:0000256" key="2">
    <source>
        <dbReference type="ARBA" id="ARBA00022763"/>
    </source>
</evidence>
<dbReference type="STRING" id="765440.A0A0C3G4N3"/>
<dbReference type="Gene3D" id="3.30.565.10">
    <property type="entry name" value="Histidine kinase-like ATPase, C-terminal domain"/>
    <property type="match status" value="1"/>
</dbReference>
<dbReference type="GO" id="GO:0016887">
    <property type="term" value="F:ATP hydrolysis activity"/>
    <property type="evidence" value="ECO:0007669"/>
    <property type="project" value="InterPro"/>
</dbReference>
<dbReference type="InterPro" id="IPR014762">
    <property type="entry name" value="DNA_mismatch_repair_CS"/>
</dbReference>
<dbReference type="PANTHER" id="PTHR10073">
    <property type="entry name" value="DNA MISMATCH REPAIR PROTEIN MLH, PMS, MUTL"/>
    <property type="match status" value="1"/>
</dbReference>
<dbReference type="GO" id="GO:0006298">
    <property type="term" value="P:mismatch repair"/>
    <property type="evidence" value="ECO:0007669"/>
    <property type="project" value="InterPro"/>
</dbReference>
<dbReference type="Gene3D" id="3.30.230.10">
    <property type="match status" value="1"/>
</dbReference>
<dbReference type="InterPro" id="IPR036890">
    <property type="entry name" value="HATPase_C_sf"/>
</dbReference>
<keyword evidence="7" id="KW-1185">Reference proteome</keyword>
<dbReference type="InterPro" id="IPR002099">
    <property type="entry name" value="MutL/Mlh/PMS"/>
</dbReference>
<dbReference type="NCBIfam" id="TIGR00585">
    <property type="entry name" value="mutl"/>
    <property type="match status" value="1"/>
</dbReference>
<comment type="similarity">
    <text evidence="1">Belongs to the DNA mismatch repair MutL/HexB family.</text>
</comment>
<organism evidence="6 7">
    <name type="scientific">Piloderma croceum (strain F 1598)</name>
    <dbReference type="NCBI Taxonomy" id="765440"/>
    <lineage>
        <taxon>Eukaryota</taxon>
        <taxon>Fungi</taxon>
        <taxon>Dikarya</taxon>
        <taxon>Basidiomycota</taxon>
        <taxon>Agaricomycotina</taxon>
        <taxon>Agaricomycetes</taxon>
        <taxon>Agaricomycetidae</taxon>
        <taxon>Atheliales</taxon>
        <taxon>Atheliaceae</taxon>
        <taxon>Piloderma</taxon>
    </lineage>
</organism>
<name>A0A0C3G4N3_PILCF</name>
<proteinExistence type="inferred from homology"/>
<dbReference type="GO" id="GO:0140664">
    <property type="term" value="F:ATP-dependent DNA damage sensor activity"/>
    <property type="evidence" value="ECO:0007669"/>
    <property type="project" value="InterPro"/>
</dbReference>
<reference evidence="7" key="2">
    <citation type="submission" date="2015-01" db="EMBL/GenBank/DDBJ databases">
        <title>Evolutionary Origins and Diversification of the Mycorrhizal Mutualists.</title>
        <authorList>
            <consortium name="DOE Joint Genome Institute"/>
            <consortium name="Mycorrhizal Genomics Consortium"/>
            <person name="Kohler A."/>
            <person name="Kuo A."/>
            <person name="Nagy L.G."/>
            <person name="Floudas D."/>
            <person name="Copeland A."/>
            <person name="Barry K.W."/>
            <person name="Cichocki N."/>
            <person name="Veneault-Fourrey C."/>
            <person name="LaButti K."/>
            <person name="Lindquist E.A."/>
            <person name="Lipzen A."/>
            <person name="Lundell T."/>
            <person name="Morin E."/>
            <person name="Murat C."/>
            <person name="Riley R."/>
            <person name="Ohm R."/>
            <person name="Sun H."/>
            <person name="Tunlid A."/>
            <person name="Henrissat B."/>
            <person name="Grigoriev I.V."/>
            <person name="Hibbett D.S."/>
            <person name="Martin F."/>
        </authorList>
    </citation>
    <scope>NUCLEOTIDE SEQUENCE [LARGE SCALE GENOMIC DNA]</scope>
    <source>
        <strain evidence="7">F 1598</strain>
    </source>
</reference>
<dbReference type="PROSITE" id="PS00058">
    <property type="entry name" value="DNA_MISMATCH_REPAIR_1"/>
    <property type="match status" value="1"/>
</dbReference>
<dbReference type="GO" id="GO:0030983">
    <property type="term" value="F:mismatched DNA binding"/>
    <property type="evidence" value="ECO:0007669"/>
    <property type="project" value="InterPro"/>
</dbReference>
<evidence type="ECO:0000259" key="5">
    <source>
        <dbReference type="SMART" id="SM01340"/>
    </source>
</evidence>
<dbReference type="GO" id="GO:0005524">
    <property type="term" value="F:ATP binding"/>
    <property type="evidence" value="ECO:0007669"/>
    <property type="project" value="InterPro"/>
</dbReference>
<evidence type="ECO:0008006" key="8">
    <source>
        <dbReference type="Google" id="ProtNLM"/>
    </source>
</evidence>
<evidence type="ECO:0000313" key="7">
    <source>
        <dbReference type="Proteomes" id="UP000054166"/>
    </source>
</evidence>
<dbReference type="InterPro" id="IPR014721">
    <property type="entry name" value="Ribsml_uS5_D2-typ_fold_subgr"/>
</dbReference>